<gene>
    <name evidence="7" type="ORF">CRG98_028865</name>
</gene>
<evidence type="ECO:0000256" key="6">
    <source>
        <dbReference type="RuleBase" id="RU363114"/>
    </source>
</evidence>
<evidence type="ECO:0000256" key="4">
    <source>
        <dbReference type="ARBA" id="ARBA00022512"/>
    </source>
</evidence>
<dbReference type="EMBL" id="PGOL01002084">
    <property type="protein sequence ID" value="PKI50723.1"/>
    <property type="molecule type" value="Genomic_DNA"/>
</dbReference>
<reference evidence="7 8" key="1">
    <citation type="submission" date="2017-11" db="EMBL/GenBank/DDBJ databases">
        <title>De-novo sequencing of pomegranate (Punica granatum L.) genome.</title>
        <authorList>
            <person name="Akparov Z."/>
            <person name="Amiraslanov A."/>
            <person name="Hajiyeva S."/>
            <person name="Abbasov M."/>
            <person name="Kaur K."/>
            <person name="Hamwieh A."/>
            <person name="Solovyev V."/>
            <person name="Salamov A."/>
            <person name="Braich B."/>
            <person name="Kosarev P."/>
            <person name="Mahmoud A."/>
            <person name="Hajiyev E."/>
            <person name="Babayeva S."/>
            <person name="Izzatullayeva V."/>
            <person name="Mammadov A."/>
            <person name="Mammadov A."/>
            <person name="Sharifova S."/>
            <person name="Ojaghi J."/>
            <person name="Eynullazada K."/>
            <person name="Bayramov B."/>
            <person name="Abdulazimova A."/>
            <person name="Shahmuradov I."/>
        </authorList>
    </citation>
    <scope>NUCLEOTIDE SEQUENCE [LARGE SCALE GENOMIC DNA]</scope>
    <source>
        <strain evidence="8">cv. AG2017</strain>
        <tissue evidence="7">Leaf</tissue>
    </source>
</reference>
<keyword evidence="8" id="KW-1185">Reference proteome</keyword>
<dbReference type="PANTHER" id="PTHR21562">
    <property type="entry name" value="NOTUM-RELATED"/>
    <property type="match status" value="1"/>
</dbReference>
<organism evidence="7 8">
    <name type="scientific">Punica granatum</name>
    <name type="common">Pomegranate</name>
    <dbReference type="NCBI Taxonomy" id="22663"/>
    <lineage>
        <taxon>Eukaryota</taxon>
        <taxon>Viridiplantae</taxon>
        <taxon>Streptophyta</taxon>
        <taxon>Embryophyta</taxon>
        <taxon>Tracheophyta</taxon>
        <taxon>Spermatophyta</taxon>
        <taxon>Magnoliopsida</taxon>
        <taxon>eudicotyledons</taxon>
        <taxon>Gunneridae</taxon>
        <taxon>Pentapetalae</taxon>
        <taxon>rosids</taxon>
        <taxon>malvids</taxon>
        <taxon>Myrtales</taxon>
        <taxon>Lythraceae</taxon>
        <taxon>Punica</taxon>
    </lineage>
</organism>
<keyword evidence="6" id="KW-0732">Signal</keyword>
<evidence type="ECO:0000256" key="5">
    <source>
        <dbReference type="ARBA" id="ARBA00023316"/>
    </source>
</evidence>
<evidence type="ECO:0000256" key="1">
    <source>
        <dbReference type="ARBA" id="ARBA00003534"/>
    </source>
</evidence>
<dbReference type="STRING" id="22663.A0A2I0J3U8"/>
<dbReference type="InterPro" id="IPR004963">
    <property type="entry name" value="PAE/NOTUM"/>
</dbReference>
<keyword evidence="5 6" id="KW-0961">Cell wall biogenesis/degradation</keyword>
<feature type="chain" id="PRO_5013988530" description="Pectin acetylesterase" evidence="6">
    <location>
        <begin position="30"/>
        <end position="109"/>
    </location>
</feature>
<dbReference type="GO" id="GO:0071555">
    <property type="term" value="P:cell wall organization"/>
    <property type="evidence" value="ECO:0007669"/>
    <property type="project" value="UniProtKB-KW"/>
</dbReference>
<dbReference type="GO" id="GO:0016787">
    <property type="term" value="F:hydrolase activity"/>
    <property type="evidence" value="ECO:0007669"/>
    <property type="project" value="UniProtKB-KW"/>
</dbReference>
<dbReference type="PANTHER" id="PTHR21562:SF69">
    <property type="entry name" value="PECTIN ACETYLESTERASE 9"/>
    <property type="match status" value="1"/>
</dbReference>
<name>A0A2I0J3U8_PUNGR</name>
<sequence>MEIMSGRALRLVLALVAVSAGCAPTGVWSERLLVGMTLVRNAPAIGAYCLDGSLPAYHLHRGFGAGANSWLLQFEQVAALALRVNFFPQKRRWKSPESHLVEIKDKSAM</sequence>
<keyword evidence="6" id="KW-0964">Secreted</keyword>
<feature type="signal peptide" evidence="6">
    <location>
        <begin position="1"/>
        <end position="29"/>
    </location>
</feature>
<comment type="function">
    <text evidence="1 6">Hydrolyzes acetyl esters in homogalacturonan regions of pectin. In type I primary cell wall, galacturonic acid residues of pectin can be acetylated at the O-2 and O-3 positions. Decreasing the degree of acetylation of pectin gels in vitro alters their physical properties.</text>
</comment>
<dbReference type="AlphaFoldDB" id="A0A2I0J3U8"/>
<comment type="similarity">
    <text evidence="3 6">Belongs to the pectinacetylesterase family.</text>
</comment>
<keyword evidence="4 6" id="KW-0134">Cell wall</keyword>
<evidence type="ECO:0000256" key="2">
    <source>
        <dbReference type="ARBA" id="ARBA00004191"/>
    </source>
</evidence>
<dbReference type="Proteomes" id="UP000233551">
    <property type="component" value="Unassembled WGS sequence"/>
</dbReference>
<evidence type="ECO:0000313" key="8">
    <source>
        <dbReference type="Proteomes" id="UP000233551"/>
    </source>
</evidence>
<accession>A0A2I0J3U8</accession>
<proteinExistence type="inferred from homology"/>
<evidence type="ECO:0000313" key="7">
    <source>
        <dbReference type="EMBL" id="PKI50723.1"/>
    </source>
</evidence>
<protein>
    <recommendedName>
        <fullName evidence="6">Pectin acetylesterase</fullName>
        <ecNumber evidence="6">3.1.1.-</ecNumber>
    </recommendedName>
</protein>
<dbReference type="EC" id="3.1.1.-" evidence="6"/>
<comment type="subcellular location">
    <subcellularLocation>
        <location evidence="2 6">Secreted</location>
        <location evidence="2 6">Cell wall</location>
    </subcellularLocation>
</comment>
<comment type="caution">
    <text evidence="7">The sequence shown here is derived from an EMBL/GenBank/DDBJ whole genome shotgun (WGS) entry which is preliminary data.</text>
</comment>
<dbReference type="PROSITE" id="PS51257">
    <property type="entry name" value="PROKAR_LIPOPROTEIN"/>
    <property type="match status" value="1"/>
</dbReference>
<keyword evidence="6" id="KW-0378">Hydrolase</keyword>
<dbReference type="Pfam" id="PF03283">
    <property type="entry name" value="PAE"/>
    <property type="match status" value="1"/>
</dbReference>
<evidence type="ECO:0000256" key="3">
    <source>
        <dbReference type="ARBA" id="ARBA00005784"/>
    </source>
</evidence>